<comment type="caution">
    <text evidence="3">The sequence shown here is derived from an EMBL/GenBank/DDBJ whole genome shotgun (WGS) entry which is preliminary data.</text>
</comment>
<dbReference type="OrthoDB" id="541052at2759"/>
<dbReference type="Proteomes" id="UP000237144">
    <property type="component" value="Unassembled WGS sequence"/>
</dbReference>
<sequence>MSGRASVTTAHQRTMSRTRASFDYAPLDTDSPLPSNLQPSPRRNSKRSHSVRAWLSTRTGVCSAALAVTVVVAGALAATSSPSTARGPSSGTWAQRVMGAKQSPDLDSLRTDHTYAYGTPEPNEIDAYAEHPIRGLIREAKAQWADKVARQSTSFEGAVEVYKQRHHRDPPPGFKEWYDYAKEHDVQLIDEYDSLYAQVELLLALPPSVLQERLHAYDDKEGRGRDHGLITVKDHVITVGESWRPPVMDGFAELMQPVAHLIPDMVIPLYLHDAASVTLDYRAMEGYRRAARENRWVDEKELPVELEHESVWTKRERQCPADSPYRRLVTGLDTRPPPAGPAFIRNHRSAMDFCMAPQLVDIHGSLASTADIQALRPSISLSSLDHNSDLVWPSTIQYDLNPKNESPFREKSHKLLWRGSPDGVSCTHDKLWRQSHRFRLLALLNSNDTAPRIVRETRYDHLGREYQVDVPYTLAELNRRYSNVRATGGPVQCSPDICEHIKDIVTFVPKSSLEDMADNRYVMDVDGNAYSARFRAHLQSNQVPFKSTIFPGWFMDRIQPWVHYVPVRVDYSDLYDVLAFFDGGVDAARSGNHDDLAEEIALAGADWARKHWRIEDMRVYTLRLLLEWARAFDPARETNRSPV</sequence>
<feature type="domain" description="Glycosyl transferase CAP10" evidence="2">
    <location>
        <begin position="352"/>
        <end position="628"/>
    </location>
</feature>
<protein>
    <recommendedName>
        <fullName evidence="2">Glycosyl transferase CAP10 domain-containing protein</fullName>
    </recommendedName>
</protein>
<dbReference type="SMART" id="SM00672">
    <property type="entry name" value="CAP10"/>
    <property type="match status" value="1"/>
</dbReference>
<evidence type="ECO:0000256" key="1">
    <source>
        <dbReference type="SAM" id="MobiDB-lite"/>
    </source>
</evidence>
<keyword evidence="4" id="KW-1185">Reference proteome</keyword>
<name>A0A2S5BFI8_9BASI</name>
<feature type="compositionally biased region" description="Polar residues" evidence="1">
    <location>
        <begin position="32"/>
        <end position="42"/>
    </location>
</feature>
<gene>
    <name evidence="3" type="ORF">BMF94_1437</name>
</gene>
<dbReference type="InterPro" id="IPR006598">
    <property type="entry name" value="CAP10"/>
</dbReference>
<dbReference type="Pfam" id="PF05686">
    <property type="entry name" value="Glyco_transf_90"/>
    <property type="match status" value="1"/>
</dbReference>
<dbReference type="PANTHER" id="PTHR12203:SF118">
    <property type="entry name" value="BETA-1,2-XYLOSYLTRANSFERASE 1"/>
    <property type="match status" value="1"/>
</dbReference>
<proteinExistence type="predicted"/>
<dbReference type="InterPro" id="IPR051091">
    <property type="entry name" value="O-Glucosyltr/Glycosyltrsf_90"/>
</dbReference>
<dbReference type="EMBL" id="PJQD01000014">
    <property type="protein sequence ID" value="POY75534.1"/>
    <property type="molecule type" value="Genomic_DNA"/>
</dbReference>
<accession>A0A2S5BFI8</accession>
<evidence type="ECO:0000313" key="4">
    <source>
        <dbReference type="Proteomes" id="UP000237144"/>
    </source>
</evidence>
<dbReference type="AlphaFoldDB" id="A0A2S5BFI8"/>
<feature type="region of interest" description="Disordered" evidence="1">
    <location>
        <begin position="1"/>
        <end position="50"/>
    </location>
</feature>
<dbReference type="PANTHER" id="PTHR12203">
    <property type="entry name" value="KDEL LYS-ASP-GLU-LEU CONTAINING - RELATED"/>
    <property type="match status" value="1"/>
</dbReference>
<evidence type="ECO:0000313" key="3">
    <source>
        <dbReference type="EMBL" id="POY75534.1"/>
    </source>
</evidence>
<feature type="compositionally biased region" description="Polar residues" evidence="1">
    <location>
        <begin position="1"/>
        <end position="19"/>
    </location>
</feature>
<reference evidence="3 4" key="1">
    <citation type="journal article" date="2018" name="Front. Microbiol.">
        <title>Prospects for Fungal Bioremediation of Acidic Radioactive Waste Sites: Characterization and Genome Sequence of Rhodotorula taiwanensis MD1149.</title>
        <authorList>
            <person name="Tkavc R."/>
            <person name="Matrosova V.Y."/>
            <person name="Grichenko O.E."/>
            <person name="Gostincar C."/>
            <person name="Volpe R.P."/>
            <person name="Klimenkova P."/>
            <person name="Gaidamakova E.K."/>
            <person name="Zhou C.E."/>
            <person name="Stewart B.J."/>
            <person name="Lyman M.G."/>
            <person name="Malfatti S.A."/>
            <person name="Rubinfeld B."/>
            <person name="Courtot M."/>
            <person name="Singh J."/>
            <person name="Dalgard C.L."/>
            <person name="Hamilton T."/>
            <person name="Frey K.G."/>
            <person name="Gunde-Cimerman N."/>
            <person name="Dugan L."/>
            <person name="Daly M.J."/>
        </authorList>
    </citation>
    <scope>NUCLEOTIDE SEQUENCE [LARGE SCALE GENOMIC DNA]</scope>
    <source>
        <strain evidence="3 4">MD1149</strain>
    </source>
</reference>
<evidence type="ECO:0000259" key="2">
    <source>
        <dbReference type="SMART" id="SM00672"/>
    </source>
</evidence>
<organism evidence="3 4">
    <name type="scientific">Rhodotorula taiwanensis</name>
    <dbReference type="NCBI Taxonomy" id="741276"/>
    <lineage>
        <taxon>Eukaryota</taxon>
        <taxon>Fungi</taxon>
        <taxon>Dikarya</taxon>
        <taxon>Basidiomycota</taxon>
        <taxon>Pucciniomycotina</taxon>
        <taxon>Microbotryomycetes</taxon>
        <taxon>Sporidiobolales</taxon>
        <taxon>Sporidiobolaceae</taxon>
        <taxon>Rhodotorula</taxon>
    </lineage>
</organism>